<dbReference type="InterPro" id="IPR050301">
    <property type="entry name" value="NTE"/>
</dbReference>
<keyword evidence="7" id="KW-1185">Reference proteome</keyword>
<dbReference type="Proteomes" id="UP000199611">
    <property type="component" value="Unassembled WGS sequence"/>
</dbReference>
<dbReference type="CDD" id="cd07205">
    <property type="entry name" value="Pat_PNPLA6_PNPLA7_NTE1_like"/>
    <property type="match status" value="1"/>
</dbReference>
<feature type="active site" description="Proton acceptor" evidence="4">
    <location>
        <position position="185"/>
    </location>
</feature>
<dbReference type="AlphaFoldDB" id="A0A1I4TPU9"/>
<dbReference type="SUPFAM" id="SSF52151">
    <property type="entry name" value="FabD/lysophospholipase-like"/>
    <property type="match status" value="1"/>
</dbReference>
<dbReference type="STRING" id="39841.SAMN05660836_01448"/>
<dbReference type="InterPro" id="IPR016035">
    <property type="entry name" value="Acyl_Trfase/lysoPLipase"/>
</dbReference>
<dbReference type="GO" id="GO:0016787">
    <property type="term" value="F:hydrolase activity"/>
    <property type="evidence" value="ECO:0007669"/>
    <property type="project" value="UniProtKB-UniRule"/>
</dbReference>
<dbReference type="Gene3D" id="3.40.1090.10">
    <property type="entry name" value="Cytosolic phospholipase A2 catalytic domain"/>
    <property type="match status" value="2"/>
</dbReference>
<evidence type="ECO:0000256" key="4">
    <source>
        <dbReference type="PROSITE-ProRule" id="PRU01161"/>
    </source>
</evidence>
<proteinExistence type="predicted"/>
<dbReference type="GO" id="GO:0016042">
    <property type="term" value="P:lipid catabolic process"/>
    <property type="evidence" value="ECO:0007669"/>
    <property type="project" value="UniProtKB-UniRule"/>
</dbReference>
<feature type="domain" description="PNPLA" evidence="5">
    <location>
        <begin position="6"/>
        <end position="198"/>
    </location>
</feature>
<feature type="short sequence motif" description="DGA/G" evidence="4">
    <location>
        <begin position="185"/>
        <end position="187"/>
    </location>
</feature>
<name>A0A1I4TPU9_9BACT</name>
<protein>
    <submittedName>
        <fullName evidence="6">NTE family protein</fullName>
    </submittedName>
</protein>
<evidence type="ECO:0000259" key="5">
    <source>
        <dbReference type="PROSITE" id="PS51635"/>
    </source>
</evidence>
<dbReference type="RefSeq" id="WP_177193569.1">
    <property type="nucleotide sequence ID" value="NZ_FOUU01000004.1"/>
</dbReference>
<evidence type="ECO:0000313" key="6">
    <source>
        <dbReference type="EMBL" id="SFM78709.1"/>
    </source>
</evidence>
<keyword evidence="2 4" id="KW-0442">Lipid degradation</keyword>
<sequence length="320" mass="35233">MFKTALVLSGGAARGLAHIGVLEQLEKARISFDMVVGTSMGAIIGALYCYTGNAFLTAQRMKSFLQSEIFTKGLALAVEQPALTDQSEGAFQKLFASLKKGLYYTRSVTRPSLVPEKFYRQAISELLPDILIQDMPVRFAAVSLDMTKGEEYIFTRGPLRKAIMASAAIPGVFPPVAIGERLLVDGGWIDNVPVTPAIKMGAHCVICSDSSWSVAELTPFPTNAVEVAFRCSDITRILLTEIKKSQADFIIRPGLYGVRWSDFHMFDYCVSAGREACAKVLKRIRRTIRIRKIQSLGGLCRPRRGCSNPVGMVFHDEFHA</sequence>
<evidence type="ECO:0000256" key="2">
    <source>
        <dbReference type="ARBA" id="ARBA00022963"/>
    </source>
</evidence>
<evidence type="ECO:0000256" key="1">
    <source>
        <dbReference type="ARBA" id="ARBA00022801"/>
    </source>
</evidence>
<dbReference type="Pfam" id="PF01734">
    <property type="entry name" value="Patatin"/>
    <property type="match status" value="1"/>
</dbReference>
<feature type="active site" description="Nucleophile" evidence="4">
    <location>
        <position position="39"/>
    </location>
</feature>
<organism evidence="6 7">
    <name type="scientific">Thermodesulforhabdus norvegica</name>
    <dbReference type="NCBI Taxonomy" id="39841"/>
    <lineage>
        <taxon>Bacteria</taxon>
        <taxon>Pseudomonadati</taxon>
        <taxon>Thermodesulfobacteriota</taxon>
        <taxon>Syntrophobacteria</taxon>
        <taxon>Syntrophobacterales</taxon>
        <taxon>Thermodesulforhabdaceae</taxon>
        <taxon>Thermodesulforhabdus</taxon>
    </lineage>
</organism>
<dbReference type="PROSITE" id="PS51635">
    <property type="entry name" value="PNPLA"/>
    <property type="match status" value="1"/>
</dbReference>
<reference evidence="6 7" key="1">
    <citation type="submission" date="2016-10" db="EMBL/GenBank/DDBJ databases">
        <authorList>
            <person name="de Groot N.N."/>
        </authorList>
    </citation>
    <scope>NUCLEOTIDE SEQUENCE [LARGE SCALE GENOMIC DNA]</scope>
    <source>
        <strain evidence="6 7">DSM 9990</strain>
    </source>
</reference>
<keyword evidence="3 4" id="KW-0443">Lipid metabolism</keyword>
<evidence type="ECO:0000313" key="7">
    <source>
        <dbReference type="Proteomes" id="UP000199611"/>
    </source>
</evidence>
<dbReference type="PANTHER" id="PTHR14226">
    <property type="entry name" value="NEUROPATHY TARGET ESTERASE/SWISS CHEESE D.MELANOGASTER"/>
    <property type="match status" value="1"/>
</dbReference>
<feature type="short sequence motif" description="GXSXG" evidence="4">
    <location>
        <begin position="37"/>
        <end position="41"/>
    </location>
</feature>
<dbReference type="InterPro" id="IPR002641">
    <property type="entry name" value="PNPLA_dom"/>
</dbReference>
<dbReference type="EMBL" id="FOUU01000004">
    <property type="protein sequence ID" value="SFM78709.1"/>
    <property type="molecule type" value="Genomic_DNA"/>
</dbReference>
<evidence type="ECO:0000256" key="3">
    <source>
        <dbReference type="ARBA" id="ARBA00023098"/>
    </source>
</evidence>
<keyword evidence="1 4" id="KW-0378">Hydrolase</keyword>
<dbReference type="PANTHER" id="PTHR14226:SF29">
    <property type="entry name" value="NEUROPATHY TARGET ESTERASE SWS"/>
    <property type="match status" value="1"/>
</dbReference>
<accession>A0A1I4TPU9</accession>
<comment type="caution">
    <text evidence="4">Lacks conserved residue(s) required for the propagation of feature annotation.</text>
</comment>
<gene>
    <name evidence="6" type="ORF">SAMN05660836_01448</name>
</gene>